<dbReference type="Proteomes" id="UP001234297">
    <property type="component" value="Chromosome 4"/>
</dbReference>
<proteinExistence type="predicted"/>
<protein>
    <submittedName>
        <fullName evidence="1">Uncharacterized protein</fullName>
    </submittedName>
</protein>
<name>A0ACC2KDE7_PERAE</name>
<gene>
    <name evidence="1" type="ORF">MRB53_015297</name>
</gene>
<reference evidence="1 2" key="1">
    <citation type="journal article" date="2022" name="Hortic Res">
        <title>A haplotype resolved chromosomal level avocado genome allows analysis of novel avocado genes.</title>
        <authorList>
            <person name="Nath O."/>
            <person name="Fletcher S.J."/>
            <person name="Hayward A."/>
            <person name="Shaw L.M."/>
            <person name="Masouleh A.K."/>
            <person name="Furtado A."/>
            <person name="Henry R.J."/>
            <person name="Mitter N."/>
        </authorList>
    </citation>
    <scope>NUCLEOTIDE SEQUENCE [LARGE SCALE GENOMIC DNA]</scope>
    <source>
        <strain evidence="2">cv. Hass</strain>
    </source>
</reference>
<evidence type="ECO:0000313" key="1">
    <source>
        <dbReference type="EMBL" id="KAJ8619111.1"/>
    </source>
</evidence>
<accession>A0ACC2KDE7</accession>
<keyword evidence="2" id="KW-1185">Reference proteome</keyword>
<sequence length="197" mass="22212">MGTHQACGKGESSSCAAPMQTVAFGTGSSLQTVPPSFPNTTMTLFSQFIFLLQCCRSRERRCRASSHRNSRQGALVKPKGGVLLSTRCKITFSDERYRLQPMMPCSQLLPAPLSNTEGETPSSDLILYDKENHISTQLILEQEIEALTFIAIDPQWDEWKLTPKMRAYIKMTGLEHLAKLKKCRIDYPLINALVERW</sequence>
<comment type="caution">
    <text evidence="1">The sequence shown here is derived from an EMBL/GenBank/DDBJ whole genome shotgun (WGS) entry which is preliminary data.</text>
</comment>
<dbReference type="EMBL" id="CM056812">
    <property type="protein sequence ID" value="KAJ8619111.1"/>
    <property type="molecule type" value="Genomic_DNA"/>
</dbReference>
<evidence type="ECO:0000313" key="2">
    <source>
        <dbReference type="Proteomes" id="UP001234297"/>
    </source>
</evidence>
<organism evidence="1 2">
    <name type="scientific">Persea americana</name>
    <name type="common">Avocado</name>
    <dbReference type="NCBI Taxonomy" id="3435"/>
    <lineage>
        <taxon>Eukaryota</taxon>
        <taxon>Viridiplantae</taxon>
        <taxon>Streptophyta</taxon>
        <taxon>Embryophyta</taxon>
        <taxon>Tracheophyta</taxon>
        <taxon>Spermatophyta</taxon>
        <taxon>Magnoliopsida</taxon>
        <taxon>Magnoliidae</taxon>
        <taxon>Laurales</taxon>
        <taxon>Lauraceae</taxon>
        <taxon>Persea</taxon>
    </lineage>
</organism>